<accession>A1T8I5</accession>
<organism evidence="2 3">
    <name type="scientific">Mycolicibacterium vanbaalenii (strain DSM 7251 / JCM 13017 / BCRC 16820 / KCTC 9966 / NRRL B-24157 / PYR-1)</name>
    <name type="common">Mycobacterium vanbaalenii</name>
    <dbReference type="NCBI Taxonomy" id="350058"/>
    <lineage>
        <taxon>Bacteria</taxon>
        <taxon>Bacillati</taxon>
        <taxon>Actinomycetota</taxon>
        <taxon>Actinomycetes</taxon>
        <taxon>Mycobacteriales</taxon>
        <taxon>Mycobacteriaceae</taxon>
        <taxon>Mycolicibacterium</taxon>
    </lineage>
</organism>
<sequence>MTRIASWLHDGRITGWVALVPLIYFATEWVVSASWRGYYAYRDDRVGLLGIAFCGPEGNWPCSDLYRAMNVALLATGLAVAFVAAGFVAQRVTGRSHAVLLLVAGLGLACSGVITQNVDYAWNLTATASFVTLGSISVLLIAVSSTSKMSGERRGIAVFSGLVSFVGVLSFVGEQQIFGSGGAQRMAIYGILVAVIALGAAGMRSQKVAAIELAEEVR</sequence>
<dbReference type="STRING" id="350058.Mvan_2678"/>
<reference evidence="2" key="1">
    <citation type="submission" date="2006-12" db="EMBL/GenBank/DDBJ databases">
        <title>Complete sequence of Mycobacterium vanbaalenii PYR-1.</title>
        <authorList>
            <consortium name="US DOE Joint Genome Institute"/>
            <person name="Copeland A."/>
            <person name="Lucas S."/>
            <person name="Lapidus A."/>
            <person name="Barry K."/>
            <person name="Detter J.C."/>
            <person name="Glavina del Rio T."/>
            <person name="Hammon N."/>
            <person name="Israni S."/>
            <person name="Dalin E."/>
            <person name="Tice H."/>
            <person name="Pitluck S."/>
            <person name="Singan V."/>
            <person name="Schmutz J."/>
            <person name="Larimer F."/>
            <person name="Land M."/>
            <person name="Hauser L."/>
            <person name="Kyrpides N."/>
            <person name="Anderson I.J."/>
            <person name="Miller C."/>
            <person name="Richardson P."/>
        </authorList>
    </citation>
    <scope>NUCLEOTIDE SEQUENCE [LARGE SCALE GENOMIC DNA]</scope>
    <source>
        <strain evidence="2">PYR-1</strain>
    </source>
</reference>
<dbReference type="EMBL" id="CP000511">
    <property type="protein sequence ID" value="ABM13485.1"/>
    <property type="molecule type" value="Genomic_DNA"/>
</dbReference>
<dbReference type="Proteomes" id="UP000009159">
    <property type="component" value="Chromosome"/>
</dbReference>
<dbReference type="eggNOG" id="ENOG5031T5Q">
    <property type="taxonomic scope" value="Bacteria"/>
</dbReference>
<evidence type="ECO:0000313" key="3">
    <source>
        <dbReference type="Proteomes" id="UP000009159"/>
    </source>
</evidence>
<name>A1T8I5_MYCVP</name>
<feature type="transmembrane region" description="Helical" evidence="1">
    <location>
        <begin position="96"/>
        <end position="114"/>
    </location>
</feature>
<evidence type="ECO:0000256" key="1">
    <source>
        <dbReference type="SAM" id="Phobius"/>
    </source>
</evidence>
<dbReference type="HOGENOM" id="CLU_080422_3_0_11"/>
<keyword evidence="1" id="KW-0812">Transmembrane</keyword>
<dbReference type="KEGG" id="mva:Mvan_2678"/>
<proteinExistence type="predicted"/>
<keyword evidence="1" id="KW-0472">Membrane</keyword>
<dbReference type="RefSeq" id="WP_011779893.1">
    <property type="nucleotide sequence ID" value="NC_008726.1"/>
</dbReference>
<feature type="transmembrane region" description="Helical" evidence="1">
    <location>
        <begin position="68"/>
        <end position="89"/>
    </location>
</feature>
<dbReference type="AlphaFoldDB" id="A1T8I5"/>
<gene>
    <name evidence="2" type="ordered locus">Mvan_2678</name>
</gene>
<feature type="transmembrane region" description="Helical" evidence="1">
    <location>
        <begin position="185"/>
        <end position="203"/>
    </location>
</feature>
<protein>
    <recommendedName>
        <fullName evidence="4">DUF998 domain-containing protein</fullName>
    </recommendedName>
</protein>
<evidence type="ECO:0000313" key="2">
    <source>
        <dbReference type="EMBL" id="ABM13485.1"/>
    </source>
</evidence>
<feature type="transmembrane region" description="Helical" evidence="1">
    <location>
        <begin position="12"/>
        <end position="31"/>
    </location>
</feature>
<evidence type="ECO:0008006" key="4">
    <source>
        <dbReference type="Google" id="ProtNLM"/>
    </source>
</evidence>
<keyword evidence="3" id="KW-1185">Reference proteome</keyword>
<feature type="transmembrane region" description="Helical" evidence="1">
    <location>
        <begin position="120"/>
        <end position="143"/>
    </location>
</feature>
<feature type="transmembrane region" description="Helical" evidence="1">
    <location>
        <begin position="155"/>
        <end position="173"/>
    </location>
</feature>
<keyword evidence="1" id="KW-1133">Transmembrane helix</keyword>